<keyword evidence="1" id="KW-0808">Transferase</keyword>
<sequence length="75" mass="8535">MALSPRGSIESSLDKLVLMMGHDLWCPTFLGSLLDRFEFDFRCYSSMGTQFFQAKFDAFEGPCFFPLLGPQDLLN</sequence>
<dbReference type="AlphaFoldDB" id="A0A2P2ILC6"/>
<dbReference type="EMBL" id="GGEC01001559">
    <property type="protein sequence ID" value="MBW82042.1"/>
    <property type="molecule type" value="Transcribed_RNA"/>
</dbReference>
<reference evidence="1" key="1">
    <citation type="submission" date="2018-02" db="EMBL/GenBank/DDBJ databases">
        <title>Rhizophora mucronata_Transcriptome.</title>
        <authorList>
            <person name="Meera S.P."/>
            <person name="Sreeshan A."/>
            <person name="Augustine A."/>
        </authorList>
    </citation>
    <scope>NUCLEOTIDE SEQUENCE</scope>
    <source>
        <tissue evidence="1">Leaf</tissue>
    </source>
</reference>
<name>A0A2P2ILC6_RHIMU</name>
<accession>A0A2P2ILC6</accession>
<protein>
    <submittedName>
        <fullName evidence="1">O-glucosyltransferase rumi-like isoform X2</fullName>
    </submittedName>
</protein>
<organism evidence="1">
    <name type="scientific">Rhizophora mucronata</name>
    <name type="common">Asiatic mangrove</name>
    <dbReference type="NCBI Taxonomy" id="61149"/>
    <lineage>
        <taxon>Eukaryota</taxon>
        <taxon>Viridiplantae</taxon>
        <taxon>Streptophyta</taxon>
        <taxon>Embryophyta</taxon>
        <taxon>Tracheophyta</taxon>
        <taxon>Spermatophyta</taxon>
        <taxon>Magnoliopsida</taxon>
        <taxon>eudicotyledons</taxon>
        <taxon>Gunneridae</taxon>
        <taxon>Pentapetalae</taxon>
        <taxon>rosids</taxon>
        <taxon>fabids</taxon>
        <taxon>Malpighiales</taxon>
        <taxon>Rhizophoraceae</taxon>
        <taxon>Rhizophora</taxon>
    </lineage>
</organism>
<dbReference type="GO" id="GO:0016740">
    <property type="term" value="F:transferase activity"/>
    <property type="evidence" value="ECO:0007669"/>
    <property type="project" value="UniProtKB-KW"/>
</dbReference>
<proteinExistence type="predicted"/>
<evidence type="ECO:0000313" key="1">
    <source>
        <dbReference type="EMBL" id="MBW82042.1"/>
    </source>
</evidence>
<dbReference type="EMBL" id="GGEC01001558">
    <property type="protein sequence ID" value="MBW82041.1"/>
    <property type="molecule type" value="Transcribed_RNA"/>
</dbReference>